<evidence type="ECO:0000313" key="2">
    <source>
        <dbReference type="Proteomes" id="UP000193664"/>
    </source>
</evidence>
<name>A0A1X2Z8Z9_BIFAD</name>
<proteinExistence type="predicted"/>
<dbReference type="RefSeq" id="WP_085408677.1">
    <property type="nucleotide sequence ID" value="NZ_LNKF01000014.1"/>
</dbReference>
<dbReference type="AlphaFoldDB" id="A0A1X2Z8Z9"/>
<organism evidence="1 2">
    <name type="scientific">Bifidobacterium adolescentis</name>
    <dbReference type="NCBI Taxonomy" id="1680"/>
    <lineage>
        <taxon>Bacteria</taxon>
        <taxon>Bacillati</taxon>
        <taxon>Actinomycetota</taxon>
        <taxon>Actinomycetes</taxon>
        <taxon>Bifidobacteriales</taxon>
        <taxon>Bifidobacteriaceae</taxon>
        <taxon>Bifidobacterium</taxon>
    </lineage>
</organism>
<sequence length="116" mass="13128">MNINLHDITGQESGVILVDTGAGRQNVVANWDDRDGLPYFMPYYAEMNDPFPFLFMDVADIHVDRPLVHKGCLRDEVAHDGFDDWNPMGDDLDSDEPCTVYPLSNGWTVVAPENWN</sequence>
<gene>
    <name evidence="1" type="ORF">AD0028_1864</name>
</gene>
<dbReference type="EMBL" id="LNKF01000014">
    <property type="protein sequence ID" value="OSG90874.1"/>
    <property type="molecule type" value="Genomic_DNA"/>
</dbReference>
<dbReference type="Proteomes" id="UP000193664">
    <property type="component" value="Unassembled WGS sequence"/>
</dbReference>
<comment type="caution">
    <text evidence="1">The sequence shown here is derived from an EMBL/GenBank/DDBJ whole genome shotgun (WGS) entry which is preliminary data.</text>
</comment>
<reference evidence="1 2" key="1">
    <citation type="journal article" date="2016" name="Sci. Rep.">
        <title>Evaluation of genetic diversity among strains of the human gut commensal Bifidobacterium adolescentis.</title>
        <authorList>
            <person name="Duranti S."/>
            <person name="Milani C."/>
            <person name="Lugli G.A."/>
            <person name="Mancabelli L."/>
            <person name="Turroni F."/>
            <person name="Ferrario C."/>
            <person name="Mangifesta M."/>
            <person name="Viappiani A."/>
            <person name="Sanchez B."/>
            <person name="Margolles A."/>
            <person name="van Sinderen D."/>
            <person name="Ventura M."/>
        </authorList>
    </citation>
    <scope>NUCLEOTIDE SEQUENCE [LARGE SCALE GENOMIC DNA]</scope>
    <source>
        <strain evidence="1 2">AD2-8</strain>
    </source>
</reference>
<evidence type="ECO:0000313" key="1">
    <source>
        <dbReference type="EMBL" id="OSG90874.1"/>
    </source>
</evidence>
<protein>
    <submittedName>
        <fullName evidence="1">Uncharacterized protein</fullName>
    </submittedName>
</protein>
<accession>A0A1X2Z8Z9</accession>